<dbReference type="GO" id="GO:0005576">
    <property type="term" value="C:extracellular region"/>
    <property type="evidence" value="ECO:0007669"/>
    <property type="project" value="UniProtKB-SubCell"/>
</dbReference>
<comment type="caution">
    <text evidence="8">The sequence shown here is derived from an EMBL/GenBank/DDBJ whole genome shotgun (WGS) entry which is preliminary data.</text>
</comment>
<sequence length="279" mass="31466">MGSQITEKQPLLPTTDASTEPEVERSLSELQQDVYAAQRRYMRAWSRTTSGTWHKRIMFSVTGLLLTFMALMMVLITFDTFDDDSSWPYDGTTRVPLEAHIMSKCPDAKDCLHDLILPAMQKVSDKVDFRLSYIGSITDHDDGVKCMHGQEECLGNIIELCAAHLYPDPKIYLGFTMCLTREYEKIPERALLEDCALEHGIDFERVNKCTSNNDGELAVKRLQASFNHSASVGVTKSCTVRLNNEIRCIRDGGKWTDCEGGSQPSDLVRDILDLSSSFY</sequence>
<keyword evidence="7" id="KW-0812">Transmembrane</keyword>
<dbReference type="Pfam" id="PF03227">
    <property type="entry name" value="GILT"/>
    <property type="match status" value="1"/>
</dbReference>
<protein>
    <recommendedName>
        <fullName evidence="10">Gamma interferon inducible lysosomal thiol reductase GILT</fullName>
    </recommendedName>
</protein>
<dbReference type="AlphaFoldDB" id="A0A2S6CCS0"/>
<organism evidence="8 9">
    <name type="scientific">Cercospora berteroae</name>
    <dbReference type="NCBI Taxonomy" id="357750"/>
    <lineage>
        <taxon>Eukaryota</taxon>
        <taxon>Fungi</taxon>
        <taxon>Dikarya</taxon>
        <taxon>Ascomycota</taxon>
        <taxon>Pezizomycotina</taxon>
        <taxon>Dothideomycetes</taxon>
        <taxon>Dothideomycetidae</taxon>
        <taxon>Mycosphaerellales</taxon>
        <taxon>Mycosphaerellaceae</taxon>
        <taxon>Cercospora</taxon>
    </lineage>
</organism>
<evidence type="ECO:0000256" key="3">
    <source>
        <dbReference type="ARBA" id="ARBA00022525"/>
    </source>
</evidence>
<evidence type="ECO:0000313" key="9">
    <source>
        <dbReference type="Proteomes" id="UP000237631"/>
    </source>
</evidence>
<evidence type="ECO:0000256" key="6">
    <source>
        <dbReference type="SAM" id="MobiDB-lite"/>
    </source>
</evidence>
<dbReference type="PANTHER" id="PTHR13234">
    <property type="entry name" value="GAMMA-INTERFERON INDUCIBLE LYSOSOMAL THIOL REDUCTASE GILT"/>
    <property type="match status" value="1"/>
</dbReference>
<evidence type="ECO:0000256" key="1">
    <source>
        <dbReference type="ARBA" id="ARBA00004613"/>
    </source>
</evidence>
<keyword evidence="7" id="KW-0472">Membrane</keyword>
<feature type="transmembrane region" description="Helical" evidence="7">
    <location>
        <begin position="57"/>
        <end position="78"/>
    </location>
</feature>
<name>A0A2S6CCS0_9PEZI</name>
<dbReference type="Proteomes" id="UP000237631">
    <property type="component" value="Unassembled WGS sequence"/>
</dbReference>
<keyword evidence="3" id="KW-0964">Secreted</keyword>
<dbReference type="InterPro" id="IPR004911">
    <property type="entry name" value="Interferon-induced_GILT"/>
</dbReference>
<evidence type="ECO:0000313" key="8">
    <source>
        <dbReference type="EMBL" id="PPJ57520.1"/>
    </source>
</evidence>
<comment type="similarity">
    <text evidence="2">Belongs to the GILT family.</text>
</comment>
<dbReference type="GO" id="GO:0016671">
    <property type="term" value="F:oxidoreductase activity, acting on a sulfur group of donors, disulfide as acceptor"/>
    <property type="evidence" value="ECO:0007669"/>
    <property type="project" value="InterPro"/>
</dbReference>
<reference evidence="9" key="1">
    <citation type="journal article" date="2017" name="bioRxiv">
        <title>Conservation of a gene cluster reveals novel cercosporin biosynthetic mechanisms and extends production to the genus Colletotrichum.</title>
        <authorList>
            <person name="de Jonge R."/>
            <person name="Ebert M.K."/>
            <person name="Huitt-Roehl C.R."/>
            <person name="Pal P."/>
            <person name="Suttle J.C."/>
            <person name="Spanner R.E."/>
            <person name="Neubauer J.D."/>
            <person name="Jurick W.M.II."/>
            <person name="Stott K.A."/>
            <person name="Secor G.A."/>
            <person name="Thomma B.P.H.J."/>
            <person name="Van de Peer Y."/>
            <person name="Townsend C.A."/>
            <person name="Bolton M.D."/>
        </authorList>
    </citation>
    <scope>NUCLEOTIDE SEQUENCE [LARGE SCALE GENOMIC DNA]</scope>
    <source>
        <strain evidence="9">CBS538.71</strain>
    </source>
</reference>
<dbReference type="STRING" id="357750.A0A2S6CCS0"/>
<keyword evidence="7" id="KW-1133">Transmembrane helix</keyword>
<feature type="region of interest" description="Disordered" evidence="6">
    <location>
        <begin position="1"/>
        <end position="26"/>
    </location>
</feature>
<keyword evidence="9" id="KW-1185">Reference proteome</keyword>
<evidence type="ECO:0000256" key="2">
    <source>
        <dbReference type="ARBA" id="ARBA00005679"/>
    </source>
</evidence>
<comment type="subcellular location">
    <subcellularLocation>
        <location evidence="1">Secreted</location>
    </subcellularLocation>
</comment>
<evidence type="ECO:0000256" key="7">
    <source>
        <dbReference type="SAM" id="Phobius"/>
    </source>
</evidence>
<evidence type="ECO:0008006" key="10">
    <source>
        <dbReference type="Google" id="ProtNLM"/>
    </source>
</evidence>
<evidence type="ECO:0000256" key="4">
    <source>
        <dbReference type="ARBA" id="ARBA00022729"/>
    </source>
</evidence>
<proteinExistence type="inferred from homology"/>
<dbReference type="OrthoDB" id="958254at2759"/>
<dbReference type="EMBL" id="PNEN01000492">
    <property type="protein sequence ID" value="PPJ57520.1"/>
    <property type="molecule type" value="Genomic_DNA"/>
</dbReference>
<dbReference type="PANTHER" id="PTHR13234:SF8">
    <property type="entry name" value="GAMMA-INTERFERON-INDUCIBLE LYSOSOMAL THIOL REDUCTASE"/>
    <property type="match status" value="1"/>
</dbReference>
<accession>A0A2S6CCS0</accession>
<gene>
    <name evidence="8" type="ORF">CBER1_06241</name>
</gene>
<keyword evidence="5" id="KW-0325">Glycoprotein</keyword>
<keyword evidence="4" id="KW-0732">Signal</keyword>
<evidence type="ECO:0000256" key="5">
    <source>
        <dbReference type="ARBA" id="ARBA00023180"/>
    </source>
</evidence>